<gene>
    <name evidence="1" type="ORF">Q8A49_28160</name>
</gene>
<accession>A0ABU7KYL3</accession>
<evidence type="ECO:0000313" key="1">
    <source>
        <dbReference type="EMBL" id="MEE2054379.1"/>
    </source>
</evidence>
<sequence>MSRRSVVRGINEEELEYDYEAYGAALFLGKPFSGEAIEVSGDKVISLTTFVGGVVDGPKKEWYESGQLRSEGEVIHPQGAVGVWREWSESGQLVQRKEFDEKGNMISWREWNEAGNMTKDDSYKPLW</sequence>
<evidence type="ECO:0000313" key="2">
    <source>
        <dbReference type="Proteomes" id="UP001348641"/>
    </source>
</evidence>
<proteinExistence type="predicted"/>
<protein>
    <recommendedName>
        <fullName evidence="3">MORN repeat variant</fullName>
    </recommendedName>
</protein>
<comment type="caution">
    <text evidence="1">The sequence shown here is derived from an EMBL/GenBank/DDBJ whole genome shotgun (WGS) entry which is preliminary data.</text>
</comment>
<dbReference type="Pfam" id="PF07661">
    <property type="entry name" value="MORN_2"/>
    <property type="match status" value="2"/>
</dbReference>
<dbReference type="RefSeq" id="WP_330161229.1">
    <property type="nucleotide sequence ID" value="NZ_BAAAJA010000021.1"/>
</dbReference>
<dbReference type="EMBL" id="JAUUCC010000108">
    <property type="protein sequence ID" value="MEE2054379.1"/>
    <property type="molecule type" value="Genomic_DNA"/>
</dbReference>
<dbReference type="SUPFAM" id="SSF82185">
    <property type="entry name" value="Histone H3 K4-specific methyltransferase SET7/9 N-terminal domain"/>
    <property type="match status" value="1"/>
</dbReference>
<reference evidence="1 2" key="1">
    <citation type="submission" date="2023-07" db="EMBL/GenBank/DDBJ databases">
        <authorList>
            <person name="Girao M."/>
            <person name="Carvalho M.F."/>
        </authorList>
    </citation>
    <scope>NUCLEOTIDE SEQUENCE [LARGE SCALE GENOMIC DNA]</scope>
    <source>
        <strain evidence="1 2">66/93</strain>
    </source>
</reference>
<dbReference type="Proteomes" id="UP001348641">
    <property type="component" value="Unassembled WGS sequence"/>
</dbReference>
<evidence type="ECO:0008006" key="3">
    <source>
        <dbReference type="Google" id="ProtNLM"/>
    </source>
</evidence>
<organism evidence="1 2">
    <name type="scientific">Nocardiopsis tropica</name>
    <dbReference type="NCBI Taxonomy" id="109330"/>
    <lineage>
        <taxon>Bacteria</taxon>
        <taxon>Bacillati</taxon>
        <taxon>Actinomycetota</taxon>
        <taxon>Actinomycetes</taxon>
        <taxon>Streptosporangiales</taxon>
        <taxon>Nocardiopsidaceae</taxon>
        <taxon>Nocardiopsis</taxon>
    </lineage>
</organism>
<name>A0ABU7KYL3_9ACTN</name>
<dbReference type="Gene3D" id="3.90.930.1">
    <property type="match status" value="1"/>
</dbReference>
<dbReference type="InterPro" id="IPR011652">
    <property type="entry name" value="MORN_2"/>
</dbReference>